<evidence type="ECO:0000256" key="1">
    <source>
        <dbReference type="SAM" id="MobiDB-lite"/>
    </source>
</evidence>
<feature type="region of interest" description="Disordered" evidence="1">
    <location>
        <begin position="264"/>
        <end position="283"/>
    </location>
</feature>
<evidence type="ECO:0000313" key="3">
    <source>
        <dbReference type="Proteomes" id="UP000030763"/>
    </source>
</evidence>
<feature type="region of interest" description="Disordered" evidence="1">
    <location>
        <begin position="1"/>
        <end position="256"/>
    </location>
</feature>
<organism evidence="2 3">
    <name type="scientific">Eimeria maxima</name>
    <name type="common">Coccidian parasite</name>
    <dbReference type="NCBI Taxonomy" id="5804"/>
    <lineage>
        <taxon>Eukaryota</taxon>
        <taxon>Sar</taxon>
        <taxon>Alveolata</taxon>
        <taxon>Apicomplexa</taxon>
        <taxon>Conoidasida</taxon>
        <taxon>Coccidia</taxon>
        <taxon>Eucoccidiorida</taxon>
        <taxon>Eimeriorina</taxon>
        <taxon>Eimeriidae</taxon>
        <taxon>Eimeria</taxon>
    </lineage>
</organism>
<evidence type="ECO:0000313" key="2">
    <source>
        <dbReference type="EMBL" id="CDJ60185.1"/>
    </source>
</evidence>
<reference evidence="2" key="2">
    <citation type="submission" date="2013-10" db="EMBL/GenBank/DDBJ databases">
        <authorList>
            <person name="Aslett M."/>
        </authorList>
    </citation>
    <scope>NUCLEOTIDE SEQUENCE [LARGE SCALE GENOMIC DNA]</scope>
    <source>
        <strain evidence="2">Weybridge</strain>
    </source>
</reference>
<gene>
    <name evidence="2" type="ORF">EMWEY_00060180</name>
</gene>
<dbReference type="VEuPathDB" id="ToxoDB:EMWEY_00060180"/>
<accession>U6MEU3</accession>
<feature type="compositionally biased region" description="Basic and acidic residues" evidence="1">
    <location>
        <begin position="232"/>
        <end position="244"/>
    </location>
</feature>
<sequence>IASPPKEDGEVSAPRGSVDAGAPQPASALNPFGSFASPPKEDGDVWIPRDPVDTGAPQPASALNPFGYFASPPKEDGDVSVPRGSVDTGAAQPASALNPFGSFASPPKEDGDMWVSSGSVGTGAPQPVPTVDLAGFVSPAPQAEGGVGEDVWVSSGPVDTGSPEPLPSSGGVEPPEPTPAMSPTPSVDFLQEAAAGSEPWVPPQQQPENPPEFPLHGDKESAQSSTAIEGSTEEHKKDSKDHRGGPSLSTNDISGPVELEYIAAAIKSGQLQPQPKKGDPREK</sequence>
<protein>
    <submittedName>
        <fullName evidence="2">Uncharacterized protein</fullName>
    </submittedName>
</protein>
<feature type="non-terminal residue" evidence="2">
    <location>
        <position position="1"/>
    </location>
</feature>
<dbReference type="RefSeq" id="XP_013336835.1">
    <property type="nucleotide sequence ID" value="XM_013481381.1"/>
</dbReference>
<dbReference type="AlphaFoldDB" id="U6MEU3"/>
<proteinExistence type="predicted"/>
<dbReference type="EMBL" id="HG721494">
    <property type="protein sequence ID" value="CDJ60185.1"/>
    <property type="molecule type" value="Genomic_DNA"/>
</dbReference>
<dbReference type="Proteomes" id="UP000030763">
    <property type="component" value="Unassembled WGS sequence"/>
</dbReference>
<name>U6MEU3_EIMMA</name>
<keyword evidence="3" id="KW-1185">Reference proteome</keyword>
<dbReference type="GeneID" id="25340004"/>
<reference evidence="2" key="1">
    <citation type="submission" date="2013-10" db="EMBL/GenBank/DDBJ databases">
        <title>Genomic analysis of the causative agents of coccidiosis in chickens.</title>
        <authorList>
            <person name="Reid A.J."/>
            <person name="Blake D."/>
            <person name="Billington K."/>
            <person name="Browne H."/>
            <person name="Dunn M."/>
            <person name="Hung S."/>
            <person name="Kawahara F."/>
            <person name="Miranda-Saavedra D."/>
            <person name="Mourier T."/>
            <person name="Nagra H."/>
            <person name="Otto T.D."/>
            <person name="Rawlings N."/>
            <person name="Sanchez A."/>
            <person name="Sanders M."/>
            <person name="Subramaniam C."/>
            <person name="Tay Y."/>
            <person name="Dear P."/>
            <person name="Doerig C."/>
            <person name="Gruber A."/>
            <person name="Parkinson J."/>
            <person name="Shirley M."/>
            <person name="Wan K.L."/>
            <person name="Berriman M."/>
            <person name="Tomley F."/>
            <person name="Pain A."/>
        </authorList>
    </citation>
    <scope>NUCLEOTIDE SEQUENCE [LARGE SCALE GENOMIC DNA]</scope>
    <source>
        <strain evidence="2">Weybridge</strain>
    </source>
</reference>
<feature type="compositionally biased region" description="Pro residues" evidence="1">
    <location>
        <begin position="200"/>
        <end position="213"/>
    </location>
</feature>